<dbReference type="OrthoDB" id="10064012at2759"/>
<reference evidence="2 3" key="1">
    <citation type="submission" date="2014-10" db="EMBL/GenBank/DDBJ databases">
        <title>Draft genome of the hookworm Ancylostoma caninum.</title>
        <authorList>
            <person name="Mitreva M."/>
        </authorList>
    </citation>
    <scope>NUCLEOTIDE SEQUENCE [LARGE SCALE GENOMIC DNA]</scope>
    <source>
        <strain evidence="2 3">Baltimore</strain>
    </source>
</reference>
<keyword evidence="3" id="KW-1185">Reference proteome</keyword>
<accession>A0A368G2K3</accession>
<feature type="region of interest" description="Disordered" evidence="1">
    <location>
        <begin position="120"/>
        <end position="194"/>
    </location>
</feature>
<comment type="caution">
    <text evidence="2">The sequence shown here is derived from an EMBL/GenBank/DDBJ whole genome shotgun (WGS) entry which is preliminary data.</text>
</comment>
<dbReference type="AlphaFoldDB" id="A0A368G2K3"/>
<feature type="compositionally biased region" description="Polar residues" evidence="1">
    <location>
        <begin position="184"/>
        <end position="194"/>
    </location>
</feature>
<evidence type="ECO:0000313" key="2">
    <source>
        <dbReference type="EMBL" id="RCN37195.1"/>
    </source>
</evidence>
<gene>
    <name evidence="2" type="ORF">ANCCAN_16896</name>
</gene>
<feature type="region of interest" description="Disordered" evidence="1">
    <location>
        <begin position="65"/>
        <end position="102"/>
    </location>
</feature>
<feature type="compositionally biased region" description="Basic and acidic residues" evidence="1">
    <location>
        <begin position="160"/>
        <end position="171"/>
    </location>
</feature>
<feature type="compositionally biased region" description="Basic residues" evidence="1">
    <location>
        <begin position="74"/>
        <end position="84"/>
    </location>
</feature>
<feature type="region of interest" description="Disordered" evidence="1">
    <location>
        <begin position="1"/>
        <end position="20"/>
    </location>
</feature>
<name>A0A368G2K3_ANCCA</name>
<evidence type="ECO:0000256" key="1">
    <source>
        <dbReference type="SAM" id="MobiDB-lite"/>
    </source>
</evidence>
<dbReference type="Proteomes" id="UP000252519">
    <property type="component" value="Unassembled WGS sequence"/>
</dbReference>
<feature type="compositionally biased region" description="Basic and acidic residues" evidence="1">
    <location>
        <begin position="85"/>
        <end position="100"/>
    </location>
</feature>
<protein>
    <submittedName>
        <fullName evidence="2">Uncharacterized protein</fullName>
    </submittedName>
</protein>
<sequence>MSVRRKVSIDKPCESNAGKKPVLETKHTEVEINFDLLSVDEIINTILERSSDPVKNQAVFTLKSRMKSKESELRRKKSRMKSKKRIEEEERSQGRSRDDVILLVSDELDGMSKKRILRVLQGEDALSSSSSSEVSEEDEERSVEASMHSDSESTSSSGRSEVDGSESERASFSDIELIEGLDVDSNNLPDVSGT</sequence>
<dbReference type="EMBL" id="JOJR01000488">
    <property type="protein sequence ID" value="RCN37195.1"/>
    <property type="molecule type" value="Genomic_DNA"/>
</dbReference>
<evidence type="ECO:0000313" key="3">
    <source>
        <dbReference type="Proteomes" id="UP000252519"/>
    </source>
</evidence>
<feature type="compositionally biased region" description="Low complexity" evidence="1">
    <location>
        <begin position="123"/>
        <end position="133"/>
    </location>
</feature>
<proteinExistence type="predicted"/>
<organism evidence="2 3">
    <name type="scientific">Ancylostoma caninum</name>
    <name type="common">Dog hookworm</name>
    <dbReference type="NCBI Taxonomy" id="29170"/>
    <lineage>
        <taxon>Eukaryota</taxon>
        <taxon>Metazoa</taxon>
        <taxon>Ecdysozoa</taxon>
        <taxon>Nematoda</taxon>
        <taxon>Chromadorea</taxon>
        <taxon>Rhabditida</taxon>
        <taxon>Rhabditina</taxon>
        <taxon>Rhabditomorpha</taxon>
        <taxon>Strongyloidea</taxon>
        <taxon>Ancylostomatidae</taxon>
        <taxon>Ancylostomatinae</taxon>
        <taxon>Ancylostoma</taxon>
    </lineage>
</organism>